<reference evidence="1" key="3">
    <citation type="submission" date="2022-06" db="UniProtKB">
        <authorList>
            <consortium name="EnsemblPlants"/>
        </authorList>
    </citation>
    <scope>IDENTIFICATION</scope>
</reference>
<reference evidence="2" key="1">
    <citation type="journal article" date="2013" name="Nature">
        <title>Draft genome of the wheat A-genome progenitor Triticum urartu.</title>
        <authorList>
            <person name="Ling H.Q."/>
            <person name="Zhao S."/>
            <person name="Liu D."/>
            <person name="Wang J."/>
            <person name="Sun H."/>
            <person name="Zhang C."/>
            <person name="Fan H."/>
            <person name="Li D."/>
            <person name="Dong L."/>
            <person name="Tao Y."/>
            <person name="Gao C."/>
            <person name="Wu H."/>
            <person name="Li Y."/>
            <person name="Cui Y."/>
            <person name="Guo X."/>
            <person name="Zheng S."/>
            <person name="Wang B."/>
            <person name="Yu K."/>
            <person name="Liang Q."/>
            <person name="Yang W."/>
            <person name="Lou X."/>
            <person name="Chen J."/>
            <person name="Feng M."/>
            <person name="Jian J."/>
            <person name="Zhang X."/>
            <person name="Luo G."/>
            <person name="Jiang Y."/>
            <person name="Liu J."/>
            <person name="Wang Z."/>
            <person name="Sha Y."/>
            <person name="Zhang B."/>
            <person name="Wu H."/>
            <person name="Tang D."/>
            <person name="Shen Q."/>
            <person name="Xue P."/>
            <person name="Zou S."/>
            <person name="Wang X."/>
            <person name="Liu X."/>
            <person name="Wang F."/>
            <person name="Yang Y."/>
            <person name="An X."/>
            <person name="Dong Z."/>
            <person name="Zhang K."/>
            <person name="Zhang X."/>
            <person name="Luo M.C."/>
            <person name="Dvorak J."/>
            <person name="Tong Y."/>
            <person name="Wang J."/>
            <person name="Yang H."/>
            <person name="Li Z."/>
            <person name="Wang D."/>
            <person name="Zhang A."/>
            <person name="Wang J."/>
        </authorList>
    </citation>
    <scope>NUCLEOTIDE SEQUENCE</scope>
    <source>
        <strain evidence="2">cv. G1812</strain>
    </source>
</reference>
<evidence type="ECO:0000313" key="1">
    <source>
        <dbReference type="EnsemblPlants" id="TuG1812G0700004674.01.T01"/>
    </source>
</evidence>
<reference evidence="1" key="2">
    <citation type="submission" date="2018-03" db="EMBL/GenBank/DDBJ databases">
        <title>The Triticum urartu genome reveals the dynamic nature of wheat genome evolution.</title>
        <authorList>
            <person name="Ling H."/>
            <person name="Ma B."/>
            <person name="Shi X."/>
            <person name="Liu H."/>
            <person name="Dong L."/>
            <person name="Sun H."/>
            <person name="Cao Y."/>
            <person name="Gao Q."/>
            <person name="Zheng S."/>
            <person name="Li Y."/>
            <person name="Yu Y."/>
            <person name="Du H."/>
            <person name="Qi M."/>
            <person name="Li Y."/>
            <person name="Yu H."/>
            <person name="Cui Y."/>
            <person name="Wang N."/>
            <person name="Chen C."/>
            <person name="Wu H."/>
            <person name="Zhao Y."/>
            <person name="Zhang J."/>
            <person name="Li Y."/>
            <person name="Zhou W."/>
            <person name="Zhang B."/>
            <person name="Hu W."/>
            <person name="Eijk M."/>
            <person name="Tang J."/>
            <person name="Witsenboer H."/>
            <person name="Zhao S."/>
            <person name="Li Z."/>
            <person name="Zhang A."/>
            <person name="Wang D."/>
            <person name="Liang C."/>
        </authorList>
    </citation>
    <scope>NUCLEOTIDE SEQUENCE [LARGE SCALE GENOMIC DNA]</scope>
    <source>
        <strain evidence="1">cv. G1812</strain>
    </source>
</reference>
<dbReference type="EnsemblPlants" id="TuG1812G0700004674.01.T01">
    <property type="protein sequence ID" value="TuG1812G0700004674.01.T01"/>
    <property type="gene ID" value="TuG1812G0700004674.01"/>
</dbReference>
<name>A0A8R7V862_TRIUA</name>
<sequence>MALPTMSSLKGKSDTKLYLLLQAYILLEHIFNKLSLTFTAAFGSILRITVCWRE</sequence>
<protein>
    <submittedName>
        <fullName evidence="1">Uncharacterized protein</fullName>
    </submittedName>
</protein>
<proteinExistence type="predicted"/>
<dbReference type="Gramene" id="TuG1812G0700004674.01.T01">
    <property type="protein sequence ID" value="TuG1812G0700004674.01.T01"/>
    <property type="gene ID" value="TuG1812G0700004674.01"/>
</dbReference>
<organism evidence="1 2">
    <name type="scientific">Triticum urartu</name>
    <name type="common">Red wild einkorn</name>
    <name type="synonym">Crithodium urartu</name>
    <dbReference type="NCBI Taxonomy" id="4572"/>
    <lineage>
        <taxon>Eukaryota</taxon>
        <taxon>Viridiplantae</taxon>
        <taxon>Streptophyta</taxon>
        <taxon>Embryophyta</taxon>
        <taxon>Tracheophyta</taxon>
        <taxon>Spermatophyta</taxon>
        <taxon>Magnoliopsida</taxon>
        <taxon>Liliopsida</taxon>
        <taxon>Poales</taxon>
        <taxon>Poaceae</taxon>
        <taxon>BOP clade</taxon>
        <taxon>Pooideae</taxon>
        <taxon>Triticodae</taxon>
        <taxon>Triticeae</taxon>
        <taxon>Triticinae</taxon>
        <taxon>Triticum</taxon>
    </lineage>
</organism>
<dbReference type="Proteomes" id="UP000015106">
    <property type="component" value="Chromosome 7"/>
</dbReference>
<keyword evidence="2" id="KW-1185">Reference proteome</keyword>
<accession>A0A8R7V862</accession>
<dbReference type="AlphaFoldDB" id="A0A8R7V862"/>
<evidence type="ECO:0000313" key="2">
    <source>
        <dbReference type="Proteomes" id="UP000015106"/>
    </source>
</evidence>